<dbReference type="RefSeq" id="WP_269309092.1">
    <property type="nucleotide sequence ID" value="NZ_CP098242.1"/>
</dbReference>
<dbReference type="PANTHER" id="PTHR39962:SF1">
    <property type="entry name" value="LPXI FAMILY PROTEIN"/>
    <property type="match status" value="1"/>
</dbReference>
<keyword evidence="3" id="KW-0378">Hydrolase</keyword>
<dbReference type="Proteomes" id="UP001156215">
    <property type="component" value="Chromosome"/>
</dbReference>
<name>A0A9E9P2P1_9BURK</name>
<evidence type="ECO:0000313" key="3">
    <source>
        <dbReference type="EMBL" id="WAW10094.1"/>
    </source>
</evidence>
<dbReference type="Pfam" id="PF17930">
    <property type="entry name" value="LpxI_N"/>
    <property type="match status" value="1"/>
</dbReference>
<dbReference type="KEGG" id="ovb:NB640_12900"/>
<dbReference type="InterPro" id="IPR041255">
    <property type="entry name" value="LpxI_N"/>
</dbReference>
<dbReference type="Gene3D" id="3.40.50.20">
    <property type="match status" value="1"/>
</dbReference>
<dbReference type="InterPro" id="IPR053174">
    <property type="entry name" value="LpxI"/>
</dbReference>
<organism evidence="3 4">
    <name type="scientific">Oxalobacter vibrioformis</name>
    <dbReference type="NCBI Taxonomy" id="933080"/>
    <lineage>
        <taxon>Bacteria</taxon>
        <taxon>Pseudomonadati</taxon>
        <taxon>Pseudomonadota</taxon>
        <taxon>Betaproteobacteria</taxon>
        <taxon>Burkholderiales</taxon>
        <taxon>Oxalobacteraceae</taxon>
        <taxon>Oxalobacter</taxon>
    </lineage>
</organism>
<dbReference type="InterPro" id="IPR043167">
    <property type="entry name" value="LpxI_C_sf"/>
</dbReference>
<proteinExistence type="predicted"/>
<dbReference type="Gene3D" id="3.40.140.80">
    <property type="match status" value="1"/>
</dbReference>
<evidence type="ECO:0000259" key="1">
    <source>
        <dbReference type="Pfam" id="PF06230"/>
    </source>
</evidence>
<dbReference type="PANTHER" id="PTHR39962">
    <property type="entry name" value="BLL4848 PROTEIN"/>
    <property type="match status" value="1"/>
</dbReference>
<dbReference type="AlphaFoldDB" id="A0A9E9P2P1"/>
<dbReference type="Pfam" id="PF06230">
    <property type="entry name" value="LpxI_C"/>
    <property type="match status" value="1"/>
</dbReference>
<evidence type="ECO:0000313" key="4">
    <source>
        <dbReference type="Proteomes" id="UP001156215"/>
    </source>
</evidence>
<dbReference type="EC" id="3.6.1.54" evidence="3"/>
<sequence>MSDIVTETVALIAGNKNFPLLVAARAKAMGRKVVAAAFTGTTDPALARMADEIIWLNPGQLQGVIDFFHAQKEVNKVMMAGGFSAQDLAAIKPDERGTRLLQRLKDLHNDAILNGIAEELEQEGLRVVGADEMIPELMVQAGILGRVFPEPQLYADLRIAWRMAKMLGEDDIGQVAVVAGGRVMALEGADGTDATILRGGSLGNLGRHRAVAAKVAKPGQDMRFDLPVIGLGTMEALIRGGLGAMIVEAGYTMIFDREAVIELADAHHVALVAWHEGDLLAFNQGENARLNLAA</sequence>
<reference evidence="3" key="1">
    <citation type="journal article" date="2022" name="Front. Microbiol.">
        <title>New perspectives on an old grouping: The genomic and phenotypic variability of Oxalobacter formigenes and the implications for calcium oxalate stone prevention.</title>
        <authorList>
            <person name="Chmiel J.A."/>
            <person name="Carr C."/>
            <person name="Stuivenberg G.A."/>
            <person name="Venema R."/>
            <person name="Chanyi R.M."/>
            <person name="Al K.F."/>
            <person name="Giguere D."/>
            <person name="Say H."/>
            <person name="Akouris P.P."/>
            <person name="Dominguez Romero S.A."/>
            <person name="Kwong A."/>
            <person name="Tai V."/>
            <person name="Koval S.F."/>
            <person name="Razvi H."/>
            <person name="Bjazevic J."/>
            <person name="Burton J.P."/>
        </authorList>
    </citation>
    <scope>NUCLEOTIDE SEQUENCE</scope>
    <source>
        <strain evidence="3">WoOx3</strain>
    </source>
</reference>
<keyword evidence="4" id="KW-1185">Reference proteome</keyword>
<accession>A0A9E9P2P1</accession>
<feature type="domain" description="LpxI C-terminal" evidence="1">
    <location>
        <begin position="141"/>
        <end position="272"/>
    </location>
</feature>
<dbReference type="GO" id="GO:0016787">
    <property type="term" value="F:hydrolase activity"/>
    <property type="evidence" value="ECO:0007669"/>
    <property type="project" value="UniProtKB-KW"/>
</dbReference>
<dbReference type="EMBL" id="CP098242">
    <property type="protein sequence ID" value="WAW10094.1"/>
    <property type="molecule type" value="Genomic_DNA"/>
</dbReference>
<dbReference type="InterPro" id="IPR010415">
    <property type="entry name" value="LpxI_C"/>
</dbReference>
<protein>
    <submittedName>
        <fullName evidence="3">UDP-2,3-diacylglucosamine diphosphatase LpxI</fullName>
        <ecNumber evidence="3">3.6.1.54</ecNumber>
    </submittedName>
</protein>
<feature type="domain" description="LpxI N-terminal" evidence="2">
    <location>
        <begin position="9"/>
        <end position="137"/>
    </location>
</feature>
<evidence type="ECO:0000259" key="2">
    <source>
        <dbReference type="Pfam" id="PF17930"/>
    </source>
</evidence>
<gene>
    <name evidence="3" type="primary">lpxI</name>
    <name evidence="3" type="ORF">NB640_12900</name>
</gene>